<dbReference type="PATRIC" id="fig|1938.3.peg.8104"/>
<proteinExistence type="predicted"/>
<comment type="caution">
    <text evidence="3">The sequence shown here is derived from an EMBL/GenBank/DDBJ whole genome shotgun (WGS) entry which is preliminary data.</text>
</comment>
<dbReference type="Proteomes" id="UP000037432">
    <property type="component" value="Unassembled WGS sequence"/>
</dbReference>
<feature type="region of interest" description="Disordered" evidence="1">
    <location>
        <begin position="102"/>
        <end position="143"/>
    </location>
</feature>
<evidence type="ECO:0000313" key="4">
    <source>
        <dbReference type="Proteomes" id="UP000037432"/>
    </source>
</evidence>
<dbReference type="EMBL" id="LFNT01000067">
    <property type="protein sequence ID" value="KMS68987.1"/>
    <property type="molecule type" value="Genomic_DNA"/>
</dbReference>
<keyword evidence="2" id="KW-0732">Signal</keyword>
<reference evidence="3 4" key="1">
    <citation type="submission" date="2015-06" db="EMBL/GenBank/DDBJ databases">
        <authorList>
            <person name="Ju K.-S."/>
            <person name="Doroghazi J.R."/>
            <person name="Metcalf W.W."/>
        </authorList>
    </citation>
    <scope>NUCLEOTIDE SEQUENCE [LARGE SCALE GENOMIC DNA]</scope>
    <source>
        <strain evidence="3 4">NRRL 3414</strain>
    </source>
</reference>
<evidence type="ECO:0000313" key="3">
    <source>
        <dbReference type="EMBL" id="KMS68987.1"/>
    </source>
</evidence>
<dbReference type="RefSeq" id="WP_048585804.1">
    <property type="nucleotide sequence ID" value="NZ_LFNT01000067.1"/>
</dbReference>
<evidence type="ECO:0008006" key="5">
    <source>
        <dbReference type="Google" id="ProtNLM"/>
    </source>
</evidence>
<feature type="signal peptide" evidence="2">
    <location>
        <begin position="1"/>
        <end position="23"/>
    </location>
</feature>
<name>A0A0J7Z013_STRVR</name>
<gene>
    <name evidence="3" type="ORF">ACM01_36965</name>
</gene>
<protein>
    <recommendedName>
        <fullName evidence="5">Lipoprotein</fullName>
    </recommendedName>
</protein>
<sequence length="143" mass="14229">MFPSLLVLGLAFCLACGPLTITATDGAARGGAGPRGRSPPHGCTAFQFGAALGLTAATAVSTAATHAAAPAALLDGYRAGQVVPFVAAALDALISAFGLRRRTGGTRHDGTRLDGTRPDPTEAAPEAVDIPRAVDIPGTPASR</sequence>
<dbReference type="AlphaFoldDB" id="A0A0J7Z013"/>
<feature type="chain" id="PRO_5009778330" description="Lipoprotein" evidence="2">
    <location>
        <begin position="24"/>
        <end position="143"/>
    </location>
</feature>
<accession>A0A0J7Z013</accession>
<evidence type="ECO:0000256" key="2">
    <source>
        <dbReference type="SAM" id="SignalP"/>
    </source>
</evidence>
<feature type="compositionally biased region" description="Basic and acidic residues" evidence="1">
    <location>
        <begin position="106"/>
        <end position="120"/>
    </location>
</feature>
<evidence type="ECO:0000256" key="1">
    <source>
        <dbReference type="SAM" id="MobiDB-lite"/>
    </source>
</evidence>
<organism evidence="3 4">
    <name type="scientific">Streptomyces viridochromogenes</name>
    <dbReference type="NCBI Taxonomy" id="1938"/>
    <lineage>
        <taxon>Bacteria</taxon>
        <taxon>Bacillati</taxon>
        <taxon>Actinomycetota</taxon>
        <taxon>Actinomycetes</taxon>
        <taxon>Kitasatosporales</taxon>
        <taxon>Streptomycetaceae</taxon>
        <taxon>Streptomyces</taxon>
    </lineage>
</organism>